<feature type="region of interest" description="Disordered" evidence="2">
    <location>
        <begin position="1"/>
        <end position="134"/>
    </location>
</feature>
<evidence type="ECO:0000256" key="2">
    <source>
        <dbReference type="SAM" id="MobiDB-lite"/>
    </source>
</evidence>
<keyword evidence="4" id="KW-1185">Reference proteome</keyword>
<feature type="region of interest" description="Disordered" evidence="2">
    <location>
        <begin position="149"/>
        <end position="200"/>
    </location>
</feature>
<dbReference type="EMBL" id="CP151504">
    <property type="protein sequence ID" value="WZN61637.1"/>
    <property type="molecule type" value="Genomic_DNA"/>
</dbReference>
<feature type="compositionally biased region" description="Basic and acidic residues" evidence="2">
    <location>
        <begin position="21"/>
        <end position="52"/>
    </location>
</feature>
<feature type="compositionally biased region" description="Basic and acidic residues" evidence="2">
    <location>
        <begin position="157"/>
        <end position="200"/>
    </location>
</feature>
<accession>A0AAX4P6R4</accession>
<feature type="coiled-coil region" evidence="1">
    <location>
        <begin position="319"/>
        <end position="374"/>
    </location>
</feature>
<organism evidence="3 4">
    <name type="scientific">Chloropicon roscoffensis</name>
    <dbReference type="NCBI Taxonomy" id="1461544"/>
    <lineage>
        <taxon>Eukaryota</taxon>
        <taxon>Viridiplantae</taxon>
        <taxon>Chlorophyta</taxon>
        <taxon>Chloropicophyceae</taxon>
        <taxon>Chloropicales</taxon>
        <taxon>Chloropicaceae</taxon>
        <taxon>Chloropicon</taxon>
    </lineage>
</organism>
<feature type="coiled-coil region" evidence="1">
    <location>
        <begin position="420"/>
        <end position="478"/>
    </location>
</feature>
<evidence type="ECO:0000313" key="4">
    <source>
        <dbReference type="Proteomes" id="UP001472866"/>
    </source>
</evidence>
<evidence type="ECO:0000256" key="1">
    <source>
        <dbReference type="SAM" id="Coils"/>
    </source>
</evidence>
<keyword evidence="1" id="KW-0175">Coiled coil</keyword>
<feature type="region of interest" description="Disordered" evidence="2">
    <location>
        <begin position="530"/>
        <end position="550"/>
    </location>
</feature>
<proteinExistence type="predicted"/>
<reference evidence="3 4" key="1">
    <citation type="submission" date="2024-03" db="EMBL/GenBank/DDBJ databases">
        <title>Complete genome sequence of the green alga Chloropicon roscoffensis RCC1871.</title>
        <authorList>
            <person name="Lemieux C."/>
            <person name="Pombert J.-F."/>
            <person name="Otis C."/>
            <person name="Turmel M."/>
        </authorList>
    </citation>
    <scope>NUCLEOTIDE SEQUENCE [LARGE SCALE GENOMIC DNA]</scope>
    <source>
        <strain evidence="3 4">RCC1871</strain>
    </source>
</reference>
<evidence type="ECO:0000313" key="3">
    <source>
        <dbReference type="EMBL" id="WZN61637.1"/>
    </source>
</evidence>
<name>A0AAX4P6R4_9CHLO</name>
<protein>
    <submittedName>
        <fullName evidence="3">Uncharacterized protein</fullName>
    </submittedName>
</protein>
<gene>
    <name evidence="3" type="ORF">HKI87_04g31720</name>
</gene>
<dbReference type="AlphaFoldDB" id="A0AAX4P6R4"/>
<feature type="compositionally biased region" description="Low complexity" evidence="2">
    <location>
        <begin position="105"/>
        <end position="123"/>
    </location>
</feature>
<sequence length="550" mass="61066">MDGAGSNLVKFMADRKKQRRNSIENLKKIISDAREEKPESKVEPKVEPKAPLRLETAPAASAPMSILDAYSMTPRRDSAVSGWASRGGGEKKATSSRESASFTFPAGEPEPSAPASTAPSKQSPIKDNDDATTILKKYARKSSKVFELGKQVSDLQQELKREKEKSSRIQEDYDALSAHKVEDGAAGEREAGPSDEERAQITDLTRKLSLAERELVTAKTEYTKLHGLYSKSLEGREPGPRAGEALRDVEASLASANQEISRLKSELGARSSELGAAREELAILREFRESVHVDQGERARLRGVLQKQSSDLMEKDAQSSFLEGQLAACRQENKKLREDYEKVVKGEARLQLEIEGLRRENGMLTAQVDQYKGNEEMERQLKRELQNLAVDLSAKHEHNKQMLEQIAEKERVFEGRREAGASLERELALARNALKQSELERDRAVEQKREQHQEVLRLREEVSEMERARRQLGQLSKAFENLPAFSTLAKRHRTVPRTRNIAGDQPLDGAANLSAVFGRAGQTPLASPNLGTYPGFAPPHPGLGGGYASR</sequence>
<dbReference type="Proteomes" id="UP001472866">
    <property type="component" value="Chromosome 04"/>
</dbReference>